<organism evidence="1 2">
    <name type="scientific">Hwanghaeella grinnelliae</name>
    <dbReference type="NCBI Taxonomy" id="2500179"/>
    <lineage>
        <taxon>Bacteria</taxon>
        <taxon>Pseudomonadati</taxon>
        <taxon>Pseudomonadota</taxon>
        <taxon>Alphaproteobacteria</taxon>
        <taxon>Rhodospirillales</taxon>
        <taxon>Rhodospirillaceae</taxon>
        <taxon>Hwanghaeella</taxon>
    </lineage>
</organism>
<dbReference type="AlphaFoldDB" id="A0A437QTQ2"/>
<gene>
    <name evidence="1" type="ORF">EOI86_00760</name>
</gene>
<dbReference type="Gene3D" id="3.40.50.300">
    <property type="entry name" value="P-loop containing nucleotide triphosphate hydrolases"/>
    <property type="match status" value="1"/>
</dbReference>
<name>A0A437QTQ2_9PROT</name>
<protein>
    <submittedName>
        <fullName evidence="1">Damage-inducible mutagenesis protein</fullName>
    </submittedName>
</protein>
<evidence type="ECO:0000313" key="2">
    <source>
        <dbReference type="Proteomes" id="UP000287447"/>
    </source>
</evidence>
<dbReference type="OrthoDB" id="7202530at2"/>
<keyword evidence="2" id="KW-1185">Reference proteome</keyword>
<proteinExistence type="predicted"/>
<dbReference type="EMBL" id="SADE01000001">
    <property type="protein sequence ID" value="RVU37866.1"/>
    <property type="molecule type" value="Genomic_DNA"/>
</dbReference>
<comment type="caution">
    <text evidence="1">The sequence shown here is derived from an EMBL/GenBank/DDBJ whole genome shotgun (WGS) entry which is preliminary data.</text>
</comment>
<reference evidence="2" key="1">
    <citation type="submission" date="2019-01" db="EMBL/GenBank/DDBJ databases">
        <title>Gri0909 isolated from a small marine red alga.</title>
        <authorList>
            <person name="Kim J."/>
            <person name="Jeong S.E."/>
            <person name="Jeon C.O."/>
        </authorList>
    </citation>
    <scope>NUCLEOTIDE SEQUENCE [LARGE SCALE GENOMIC DNA]</scope>
    <source>
        <strain evidence="2">Gri0909</strain>
    </source>
</reference>
<dbReference type="Proteomes" id="UP000287447">
    <property type="component" value="Unassembled WGS sequence"/>
</dbReference>
<evidence type="ECO:0000313" key="1">
    <source>
        <dbReference type="EMBL" id="RVU37866.1"/>
    </source>
</evidence>
<dbReference type="InterPro" id="IPR027417">
    <property type="entry name" value="P-loop_NTPase"/>
</dbReference>
<sequence length="239" mass="25112">MNEAHAEGGRRVLPADLRRKIAAIEASGGKGAGRCLSTGVTALDASLPGRGLALAAVHEIQGSSAAGFALHLLASGLSNEECILWCVPEGRRDHLYGPGLWQAGIDPRRLVVAVCRDREEMLWTVEEALKSGSVAAVVAQMDKDRSWGGPVSGKPVDLTASRRLQLAAEAGGGLGIILSEGGGALSPSAAATRWCVDPAPLSDTRDRACWQIALLRVRGGAVPDKDWRVRVDRDGRVSI</sequence>
<dbReference type="SUPFAM" id="SSF52540">
    <property type="entry name" value="P-loop containing nucleoside triphosphate hydrolases"/>
    <property type="match status" value="1"/>
</dbReference>
<accession>A0A437QTQ2</accession>